<dbReference type="RefSeq" id="WP_036047684.1">
    <property type="nucleotide sequence ID" value="NZ_MF974398.1"/>
</dbReference>
<geneLocation type="plasmid" evidence="1">
    <name>p2_L200901116</name>
</geneLocation>
<dbReference type="AlphaFoldDB" id="A0A343US03"/>
<evidence type="ECO:0000313" key="1">
    <source>
        <dbReference type="EMBL" id="AVH81576.1"/>
    </source>
</evidence>
<accession>A0A343US03</accession>
<keyword evidence="1" id="KW-0614">Plasmid</keyword>
<sequence>MNKKNLQKALFKLLKSRGYLFFWAKAANQQSPDVLMILEQRRGFGALILSIVLKDQIIFRPGHRTLFTTHELSCRDVMHKRLGKRNYCARFARGEEQVLKIVEWYLGEERISA</sequence>
<protein>
    <submittedName>
        <fullName evidence="1">Uncharacterized protein</fullName>
    </submittedName>
</protein>
<name>A0A343US03_9LEPT</name>
<reference evidence="1" key="1">
    <citation type="journal article" date="2018" name="Sci. Rep.">
        <title>Characterization of LE3 and LE4, the only lytic phages known to infect the spirochete Leptospira.</title>
        <authorList>
            <person name="Schiettekatte O."/>
            <person name="Vincent A.T."/>
            <person name="Malosse C."/>
            <person name="Lechat P."/>
            <person name="Chamot-Rooke J."/>
            <person name="Veyrier F.J."/>
            <person name="Picardeau M."/>
            <person name="Bourhy P."/>
        </authorList>
    </citation>
    <scope>NUCLEOTIDE SEQUENCE</scope>
    <source>
        <plasmid evidence="1">p2_L200901116</plasmid>
    </source>
</reference>
<dbReference type="EMBL" id="MF974398">
    <property type="protein sequence ID" value="AVH81576.1"/>
    <property type="molecule type" value="Genomic_DNA"/>
</dbReference>
<organism evidence="1">
    <name type="scientific">Leptospira mayottensis 200901116</name>
    <dbReference type="NCBI Taxonomy" id="1192864"/>
    <lineage>
        <taxon>Bacteria</taxon>
        <taxon>Pseudomonadati</taxon>
        <taxon>Spirochaetota</taxon>
        <taxon>Spirochaetia</taxon>
        <taxon>Leptospirales</taxon>
        <taxon>Leptospiraceae</taxon>
        <taxon>Leptospira</taxon>
    </lineage>
</organism>
<proteinExistence type="predicted"/>